<feature type="domain" description="RING-type" evidence="6">
    <location>
        <begin position="193"/>
        <end position="237"/>
    </location>
</feature>
<organism evidence="7">
    <name type="scientific">Mytilinidion resinicola</name>
    <dbReference type="NCBI Taxonomy" id="574789"/>
    <lineage>
        <taxon>Eukaryota</taxon>
        <taxon>Fungi</taxon>
        <taxon>Dikarya</taxon>
        <taxon>Ascomycota</taxon>
        <taxon>Pezizomycotina</taxon>
        <taxon>Dothideomycetes</taxon>
        <taxon>Pleosporomycetidae</taxon>
        <taxon>Mytilinidiales</taxon>
        <taxon>Mytilinidiaceae</taxon>
        <taxon>Mytilinidion</taxon>
    </lineage>
</organism>
<dbReference type="InterPro" id="IPR001841">
    <property type="entry name" value="Znf_RING"/>
</dbReference>
<dbReference type="GO" id="GO:0008270">
    <property type="term" value="F:zinc ion binding"/>
    <property type="evidence" value="ECO:0007669"/>
    <property type="project" value="UniProtKB-KW"/>
</dbReference>
<dbReference type="RefSeq" id="XP_033581235.1">
    <property type="nucleotide sequence ID" value="XM_033723399.1"/>
</dbReference>
<reference evidence="7 9" key="1">
    <citation type="journal article" date="2020" name="Stud. Mycol.">
        <title>101 Dothideomycetes genomes: a test case for predicting lifestyles and emergence of pathogens.</title>
        <authorList>
            <person name="Haridas S."/>
            <person name="Albert R."/>
            <person name="Binder M."/>
            <person name="Bloem J."/>
            <person name="Labutti K."/>
            <person name="Salamov A."/>
            <person name="Andreopoulos B."/>
            <person name="Baker S."/>
            <person name="Barry K."/>
            <person name="Bills G."/>
            <person name="Bluhm B."/>
            <person name="Cannon C."/>
            <person name="Castanera R."/>
            <person name="Culley D."/>
            <person name="Daum C."/>
            <person name="Ezra D."/>
            <person name="Gonzalez J."/>
            <person name="Henrissat B."/>
            <person name="Kuo A."/>
            <person name="Liang C."/>
            <person name="Lipzen A."/>
            <person name="Lutzoni F."/>
            <person name="Magnuson J."/>
            <person name="Mondo S."/>
            <person name="Nolan M."/>
            <person name="Ohm R."/>
            <person name="Pangilinan J."/>
            <person name="Park H.-J."/>
            <person name="Ramirez L."/>
            <person name="Alfaro M."/>
            <person name="Sun H."/>
            <person name="Tritt A."/>
            <person name="Yoshinaga Y."/>
            <person name="Zwiers L.-H."/>
            <person name="Turgeon B."/>
            <person name="Goodwin S."/>
            <person name="Spatafora J."/>
            <person name="Crous P."/>
            <person name="Grigoriev I."/>
        </authorList>
    </citation>
    <scope>NUCLEOTIDE SEQUENCE</scope>
    <source>
        <strain evidence="7 9">CBS 304.34</strain>
    </source>
</reference>
<dbReference type="SUPFAM" id="SSF57850">
    <property type="entry name" value="RING/U-box"/>
    <property type="match status" value="1"/>
</dbReference>
<keyword evidence="1" id="KW-0479">Metal-binding</keyword>
<evidence type="ECO:0000313" key="7">
    <source>
        <dbReference type="EMBL" id="KAF2814271.1"/>
    </source>
</evidence>
<feature type="compositionally biased region" description="Acidic residues" evidence="5">
    <location>
        <begin position="313"/>
        <end position="322"/>
    </location>
</feature>
<dbReference type="AlphaFoldDB" id="A0A6A6YZK7"/>
<sequence>MSTNYIASLAQCLRLWSSFHSALEQVTASNQTPADQFKHITSPFFHLSRADITAASMPLPAETFWISLMNFQVAMRYTVDPSHPDQSIDGLSAYSANPTAFRRDEELRRRIEEMRLETARQRRLDTKQFNMVSTIVPILNGMWEVGQTLRGELNEGVAMLLACYTAEETYEPAGDAIQIEAFSEPYVGQPEDCGVCLESTGALDAVVIACEHCFHRKCLRELVNQVGNSSNMCPYCRLVLCERRARAPGVTNHMFDQRSAIEAMRGIYFARRDMDRLKELYEEVFDEKPRADWLAGRWSFNMWGPWGNHAELTESEGEEDDAAESKEDGSDSENGTDESELDDIEPGKGPN</sequence>
<dbReference type="Pfam" id="PF13639">
    <property type="entry name" value="zf-RING_2"/>
    <property type="match status" value="1"/>
</dbReference>
<dbReference type="OrthoDB" id="2849579at2759"/>
<keyword evidence="3" id="KW-0862">Zinc</keyword>
<name>A0A6A6YZK7_9PEZI</name>
<keyword evidence="2 4" id="KW-0863">Zinc-finger</keyword>
<gene>
    <name evidence="7 9" type="ORF">BDZ99DRAFT_495789</name>
</gene>
<evidence type="ECO:0000313" key="9">
    <source>
        <dbReference type="RefSeq" id="XP_033581235.1"/>
    </source>
</evidence>
<dbReference type="GO" id="GO:0016567">
    <property type="term" value="P:protein ubiquitination"/>
    <property type="evidence" value="ECO:0007669"/>
    <property type="project" value="TreeGrafter"/>
</dbReference>
<accession>A0A6A6YZK7</accession>
<evidence type="ECO:0000313" key="8">
    <source>
        <dbReference type="Proteomes" id="UP000504636"/>
    </source>
</evidence>
<dbReference type="Gene3D" id="3.30.40.10">
    <property type="entry name" value="Zinc/RING finger domain, C3HC4 (zinc finger)"/>
    <property type="match status" value="1"/>
</dbReference>
<evidence type="ECO:0000256" key="3">
    <source>
        <dbReference type="ARBA" id="ARBA00022833"/>
    </source>
</evidence>
<evidence type="ECO:0000256" key="2">
    <source>
        <dbReference type="ARBA" id="ARBA00022771"/>
    </source>
</evidence>
<dbReference type="GO" id="GO:0061630">
    <property type="term" value="F:ubiquitin protein ligase activity"/>
    <property type="evidence" value="ECO:0007669"/>
    <property type="project" value="TreeGrafter"/>
</dbReference>
<protein>
    <recommendedName>
        <fullName evidence="6">RING-type domain-containing protein</fullName>
    </recommendedName>
</protein>
<dbReference type="InterPro" id="IPR013083">
    <property type="entry name" value="Znf_RING/FYVE/PHD"/>
</dbReference>
<feature type="region of interest" description="Disordered" evidence="5">
    <location>
        <begin position="309"/>
        <end position="351"/>
    </location>
</feature>
<dbReference type="Proteomes" id="UP000504636">
    <property type="component" value="Unplaced"/>
</dbReference>
<evidence type="ECO:0000256" key="4">
    <source>
        <dbReference type="PROSITE-ProRule" id="PRU00175"/>
    </source>
</evidence>
<evidence type="ECO:0000256" key="5">
    <source>
        <dbReference type="SAM" id="MobiDB-lite"/>
    </source>
</evidence>
<dbReference type="PANTHER" id="PTHR45969">
    <property type="entry name" value="RING ZINC FINGER PROTEIN-RELATED"/>
    <property type="match status" value="1"/>
</dbReference>
<evidence type="ECO:0000256" key="1">
    <source>
        <dbReference type="ARBA" id="ARBA00022723"/>
    </source>
</evidence>
<dbReference type="GeneID" id="54464292"/>
<dbReference type="PANTHER" id="PTHR45969:SF69">
    <property type="entry name" value="FINGER DOMAIN PROTEIN, PUTATIVE (AFU_ORTHOLOGUE AFUA_3G12190)-RELATED"/>
    <property type="match status" value="1"/>
</dbReference>
<keyword evidence="8" id="KW-1185">Reference proteome</keyword>
<dbReference type="EMBL" id="MU003695">
    <property type="protein sequence ID" value="KAF2814271.1"/>
    <property type="molecule type" value="Genomic_DNA"/>
</dbReference>
<dbReference type="PROSITE" id="PS50089">
    <property type="entry name" value="ZF_RING_2"/>
    <property type="match status" value="1"/>
</dbReference>
<reference evidence="9" key="3">
    <citation type="submission" date="2025-04" db="UniProtKB">
        <authorList>
            <consortium name="RefSeq"/>
        </authorList>
    </citation>
    <scope>IDENTIFICATION</scope>
    <source>
        <strain evidence="9">CBS 304.34</strain>
    </source>
</reference>
<reference evidence="9" key="2">
    <citation type="submission" date="2020-04" db="EMBL/GenBank/DDBJ databases">
        <authorList>
            <consortium name="NCBI Genome Project"/>
        </authorList>
    </citation>
    <scope>NUCLEOTIDE SEQUENCE</scope>
    <source>
        <strain evidence="9">CBS 304.34</strain>
    </source>
</reference>
<dbReference type="SMART" id="SM00184">
    <property type="entry name" value="RING"/>
    <property type="match status" value="1"/>
</dbReference>
<dbReference type="CDD" id="cd16448">
    <property type="entry name" value="RING-H2"/>
    <property type="match status" value="1"/>
</dbReference>
<evidence type="ECO:0000259" key="6">
    <source>
        <dbReference type="PROSITE" id="PS50089"/>
    </source>
</evidence>
<feature type="compositionally biased region" description="Acidic residues" evidence="5">
    <location>
        <begin position="330"/>
        <end position="344"/>
    </location>
</feature>
<proteinExistence type="predicted"/>